<dbReference type="PRINTS" id="PR00249">
    <property type="entry name" value="GPCRSECRETIN"/>
</dbReference>
<dbReference type="GO" id="GO:0004930">
    <property type="term" value="F:G protein-coupled receptor activity"/>
    <property type="evidence" value="ECO:0007669"/>
    <property type="project" value="InterPro"/>
</dbReference>
<dbReference type="SMART" id="SM00303">
    <property type="entry name" value="GPS"/>
    <property type="match status" value="1"/>
</dbReference>
<keyword evidence="3 6" id="KW-1133">Transmembrane helix</keyword>
<organism evidence="9 10">
    <name type="scientific">Salvelinus namaycush</name>
    <name type="common">Lake trout</name>
    <name type="synonym">Salmo namaycush</name>
    <dbReference type="NCBI Taxonomy" id="8040"/>
    <lineage>
        <taxon>Eukaryota</taxon>
        <taxon>Metazoa</taxon>
        <taxon>Chordata</taxon>
        <taxon>Craniata</taxon>
        <taxon>Vertebrata</taxon>
        <taxon>Euteleostomi</taxon>
        <taxon>Actinopterygii</taxon>
        <taxon>Neopterygii</taxon>
        <taxon>Teleostei</taxon>
        <taxon>Protacanthopterygii</taxon>
        <taxon>Salmoniformes</taxon>
        <taxon>Salmonidae</taxon>
        <taxon>Salmoninae</taxon>
        <taxon>Salvelinus</taxon>
    </lineage>
</organism>
<comment type="subcellular location">
    <subcellularLocation>
        <location evidence="1">Membrane</location>
        <topology evidence="1">Multi-pass membrane protein</topology>
    </subcellularLocation>
</comment>
<dbReference type="Proteomes" id="UP000808372">
    <property type="component" value="Chromosome 12"/>
</dbReference>
<feature type="transmembrane region" description="Helical" evidence="6">
    <location>
        <begin position="900"/>
        <end position="921"/>
    </location>
</feature>
<dbReference type="InterPro" id="IPR000832">
    <property type="entry name" value="GPCR_2_secretin-like"/>
</dbReference>
<dbReference type="Pfam" id="PF01825">
    <property type="entry name" value="GPS"/>
    <property type="match status" value="1"/>
</dbReference>
<dbReference type="PROSITE" id="PS50221">
    <property type="entry name" value="GAIN_B"/>
    <property type="match status" value="1"/>
</dbReference>
<gene>
    <name evidence="10" type="primary">LOC120057596</name>
</gene>
<dbReference type="Pfam" id="PF00002">
    <property type="entry name" value="7tm_2"/>
    <property type="match status" value="1"/>
</dbReference>
<dbReference type="Gene3D" id="2.60.220.50">
    <property type="match status" value="1"/>
</dbReference>
<feature type="transmembrane region" description="Helical" evidence="6">
    <location>
        <begin position="731"/>
        <end position="750"/>
    </location>
</feature>
<name>A0A8U1BYZ2_SALNM</name>
<dbReference type="RefSeq" id="XP_038862097.1">
    <property type="nucleotide sequence ID" value="XM_039006169.1"/>
</dbReference>
<evidence type="ECO:0000256" key="2">
    <source>
        <dbReference type="ARBA" id="ARBA00022692"/>
    </source>
</evidence>
<protein>
    <submittedName>
        <fullName evidence="10">Adhesion G-protein coupled receptor G4-like</fullName>
    </submittedName>
</protein>
<keyword evidence="2 6" id="KW-0812">Transmembrane</keyword>
<evidence type="ECO:0000256" key="6">
    <source>
        <dbReference type="SAM" id="Phobius"/>
    </source>
</evidence>
<dbReference type="PROSITE" id="PS50261">
    <property type="entry name" value="G_PROTEIN_RECEP_F2_4"/>
    <property type="match status" value="1"/>
</dbReference>
<dbReference type="Gene3D" id="1.20.1070.10">
    <property type="entry name" value="Rhodopsin 7-helix transmembrane proteins"/>
    <property type="match status" value="1"/>
</dbReference>
<dbReference type="GO" id="GO:0005886">
    <property type="term" value="C:plasma membrane"/>
    <property type="evidence" value="ECO:0007669"/>
    <property type="project" value="TreeGrafter"/>
</dbReference>
<sequence>MADFTGECSYWQLSPDLSIPALEELSVCVHLQQHISTPAWTAFMYRHPDGLQAELGLAGQEGLVHTWLFGMRWSAPLHLPLGHWHYVCITWSGASHQPALYVNGTSVDVTAHANESPLSPSCCRLAPHGTLTLGVSHYFIQGEMHVENGTNLNGSVSLFRVWGQARTPEQVSDLSCTEGDEVRWDAVDWLTLSCPPVPDSHLQCAWSLYELKVKIAIICYDGNSTDVYKARDLAQKWLRQILPSNKYHLYRVSVSVSTSFDCLVHLNVIPSSDVSTVQKQVSQLLNTPHNIGYLTLMANPQSIQVNAVEDFPPATVIPPIVMATGTSSDTTKDLSVTTGGELSDIYFEVDVNVTLTGFCIHPELTIITWLHVTLPDEMFVLTFQLLGKAYRHGCRFQMRVTTSSSQEETRTRIRTLLEKTYTNGTITMENKSNDINIRHIHLHQCPFVVETIPDLDNIDVTPENAMDVVEMIESLLKDHPDLNCTELSTVLKKLKNIVFISCMTPPLGKAIINIISDILESKSYLQHVTNQILNITEMVGDKMSGFDQTNYTLVASAMAISVVDVDRGQFQVLTFGVSSAAEGLNPENNPDGKILNTYVVSASVTNASGPIKDLEEDVEVTLHHVMSNPLGKEVQCVYWDFNQNEGKGGWEQHGCRKHNTSADYTTCLCDHLTHFGVLLDVSRTQIDIQNEEILTIITYLGCGVSSVFLGITVLTYTAFEKLRRDYPSKILINLSLALLGLNMVFLVNSWLSSFGSYGLCVAVASALHYFLLASFTWMGLEAVHMYFALVKVFNVYVPSYILKFCFLGWGIPLAICCVVLVVKRESYGSSLGSESMEPLDNSEAFCWIQDEVAFYVSVVGYILLVMLCNMAIFVVVLVQIRHMRVNQPAGIHSGLLLQDLKGVSSLTFLLGLTWTVAFFAWGPAKVPFLYLFCVLNSLQGE</sequence>
<keyword evidence="5" id="KW-1015">Disulfide bond</keyword>
<dbReference type="CDD" id="cd15997">
    <property type="entry name" value="7tmB2_GPR112"/>
    <property type="match status" value="1"/>
</dbReference>
<dbReference type="GO" id="GO:0007189">
    <property type="term" value="P:adenylate cyclase-activating G protein-coupled receptor signaling pathway"/>
    <property type="evidence" value="ECO:0007669"/>
    <property type="project" value="TreeGrafter"/>
</dbReference>
<evidence type="ECO:0000259" key="7">
    <source>
        <dbReference type="PROSITE" id="PS50221"/>
    </source>
</evidence>
<feature type="domain" description="G-protein coupled receptors family 2 profile 2" evidence="8">
    <location>
        <begin position="694"/>
        <end position="941"/>
    </location>
</feature>
<feature type="transmembrane region" description="Helical" evidence="6">
    <location>
        <begin position="696"/>
        <end position="719"/>
    </location>
</feature>
<keyword evidence="4 6" id="KW-0472">Membrane</keyword>
<feature type="transmembrane region" description="Helical" evidence="6">
    <location>
        <begin position="756"/>
        <end position="780"/>
    </location>
</feature>
<dbReference type="InterPro" id="IPR046338">
    <property type="entry name" value="GAIN_dom_sf"/>
</dbReference>
<dbReference type="Gene3D" id="2.60.120.200">
    <property type="match status" value="1"/>
</dbReference>
<dbReference type="InterPro" id="IPR000203">
    <property type="entry name" value="GPS"/>
</dbReference>
<feature type="domain" description="GAIN-B" evidence="7">
    <location>
        <begin position="531"/>
        <end position="685"/>
    </location>
</feature>
<dbReference type="GeneID" id="120057596"/>
<dbReference type="InterPro" id="IPR057244">
    <property type="entry name" value="GAIN_B"/>
</dbReference>
<proteinExistence type="predicted"/>
<keyword evidence="9" id="KW-1185">Reference proteome</keyword>
<dbReference type="KEGG" id="snh:120057596"/>
<evidence type="ECO:0000256" key="1">
    <source>
        <dbReference type="ARBA" id="ARBA00004141"/>
    </source>
</evidence>
<evidence type="ECO:0000256" key="5">
    <source>
        <dbReference type="ARBA" id="ARBA00023157"/>
    </source>
</evidence>
<dbReference type="Pfam" id="PF13385">
    <property type="entry name" value="Laminin_G_3"/>
    <property type="match status" value="1"/>
</dbReference>
<evidence type="ECO:0000259" key="8">
    <source>
        <dbReference type="PROSITE" id="PS50261"/>
    </source>
</evidence>
<feature type="transmembrane region" description="Helical" evidence="6">
    <location>
        <begin position="852"/>
        <end position="880"/>
    </location>
</feature>
<evidence type="ECO:0000256" key="4">
    <source>
        <dbReference type="ARBA" id="ARBA00023136"/>
    </source>
</evidence>
<dbReference type="InterPro" id="IPR013320">
    <property type="entry name" value="ConA-like_dom_sf"/>
</dbReference>
<dbReference type="SUPFAM" id="SSF81321">
    <property type="entry name" value="Family A G protein-coupled receptor-like"/>
    <property type="match status" value="1"/>
</dbReference>
<dbReference type="GO" id="GO:0007166">
    <property type="term" value="P:cell surface receptor signaling pathway"/>
    <property type="evidence" value="ECO:0007669"/>
    <property type="project" value="InterPro"/>
</dbReference>
<dbReference type="PANTHER" id="PTHR12011">
    <property type="entry name" value="ADHESION G-PROTEIN COUPLED RECEPTOR"/>
    <property type="match status" value="1"/>
</dbReference>
<dbReference type="SUPFAM" id="SSF49899">
    <property type="entry name" value="Concanavalin A-like lectins/glucanases"/>
    <property type="match status" value="1"/>
</dbReference>
<reference evidence="10" key="1">
    <citation type="submission" date="2025-08" db="UniProtKB">
        <authorList>
            <consortium name="RefSeq"/>
        </authorList>
    </citation>
    <scope>IDENTIFICATION</scope>
    <source>
        <tissue evidence="10">White muscle</tissue>
    </source>
</reference>
<evidence type="ECO:0000256" key="3">
    <source>
        <dbReference type="ARBA" id="ARBA00022989"/>
    </source>
</evidence>
<feature type="transmembrane region" description="Helical" evidence="6">
    <location>
        <begin position="800"/>
        <end position="822"/>
    </location>
</feature>
<accession>A0A8U1BYZ2</accession>
<dbReference type="PANTHER" id="PTHR12011:SF277">
    <property type="entry name" value="ADHESION G-PROTEIN COUPLED RECEPTOR G4"/>
    <property type="match status" value="1"/>
</dbReference>
<dbReference type="AlphaFoldDB" id="A0A8U1BYZ2"/>
<dbReference type="InterPro" id="IPR017981">
    <property type="entry name" value="GPCR_2-like_7TM"/>
</dbReference>
<evidence type="ECO:0000313" key="9">
    <source>
        <dbReference type="Proteomes" id="UP000808372"/>
    </source>
</evidence>
<evidence type="ECO:0000313" key="10">
    <source>
        <dbReference type="RefSeq" id="XP_038862097.1"/>
    </source>
</evidence>